<dbReference type="Pfam" id="PF21530">
    <property type="entry name" value="Pif1_2B_dom"/>
    <property type="match status" value="1"/>
</dbReference>
<dbReference type="InterPro" id="IPR027417">
    <property type="entry name" value="P-loop_NTPase"/>
</dbReference>
<dbReference type="PANTHER" id="PTHR10492">
    <property type="match status" value="1"/>
</dbReference>
<keyword evidence="2" id="KW-1185">Reference proteome</keyword>
<reference evidence="3" key="1">
    <citation type="submission" date="2025-08" db="UniProtKB">
        <authorList>
            <consortium name="RefSeq"/>
        </authorList>
    </citation>
    <scope>IDENTIFICATION</scope>
</reference>
<dbReference type="PANTHER" id="PTHR10492:SF57">
    <property type="entry name" value="ATP-DEPENDENT DNA HELICASE"/>
    <property type="match status" value="1"/>
</dbReference>
<organism evidence="2 3">
    <name type="scientific">Priapulus caudatus</name>
    <name type="common">Priapulid worm</name>
    <dbReference type="NCBI Taxonomy" id="37621"/>
    <lineage>
        <taxon>Eukaryota</taxon>
        <taxon>Metazoa</taxon>
        <taxon>Ecdysozoa</taxon>
        <taxon>Scalidophora</taxon>
        <taxon>Priapulida</taxon>
        <taxon>Priapulimorpha</taxon>
        <taxon>Priapulimorphida</taxon>
        <taxon>Priapulidae</taxon>
        <taxon>Priapulus</taxon>
    </lineage>
</organism>
<dbReference type="GeneID" id="106814885"/>
<feature type="domain" description="DNA helicase Pif1-like 2B" evidence="1">
    <location>
        <begin position="130"/>
        <end position="176"/>
    </location>
</feature>
<evidence type="ECO:0000313" key="2">
    <source>
        <dbReference type="Proteomes" id="UP000695022"/>
    </source>
</evidence>
<dbReference type="RefSeq" id="XP_014674745.1">
    <property type="nucleotide sequence ID" value="XM_014819259.1"/>
</dbReference>
<gene>
    <name evidence="3" type="primary">LOC106814885</name>
</gene>
<dbReference type="InterPro" id="IPR049163">
    <property type="entry name" value="Pif1-like_2B_dom"/>
</dbReference>
<sequence>MKLTINMRIALAAGEKLDEEEFANFLLDLGDGKIAHVSGPGCGEYAISLPDSFILPGNDLCNLVDWVYPHLHENLQNPHWLCERSILCPTNAEVDTVNHYVTEKFPGDRHDYFSTDSLAADDNSFEIPVEYLNTLCPSGMPPHRISLKIGMIIMLLRNFDQIHGHCNGSRYIVRQLLLHLVVAELVSGVHAGRQLLIPRISISPSEKIFPFTMIRRQFPIRPCFAMTVNKSQGQSLHRVGVYTVKDFFSHGQFYVTASRVGSARQLKILAVDAKDTSKRSVMNNVVYTEVLTT</sequence>
<accession>A0ABM1ERC4</accession>
<protein>
    <submittedName>
        <fullName evidence="3">ATP-dependent DNA helicase pif1-like</fullName>
    </submittedName>
</protein>
<proteinExistence type="predicted"/>
<dbReference type="Proteomes" id="UP000695022">
    <property type="component" value="Unplaced"/>
</dbReference>
<name>A0ABM1ERC4_PRICU</name>
<dbReference type="SUPFAM" id="SSF52540">
    <property type="entry name" value="P-loop containing nucleoside triphosphate hydrolases"/>
    <property type="match status" value="1"/>
</dbReference>
<evidence type="ECO:0000259" key="1">
    <source>
        <dbReference type="Pfam" id="PF21530"/>
    </source>
</evidence>
<evidence type="ECO:0000313" key="3">
    <source>
        <dbReference type="RefSeq" id="XP_014674745.1"/>
    </source>
</evidence>